<feature type="region of interest" description="Disordered" evidence="1">
    <location>
        <begin position="55"/>
        <end position="94"/>
    </location>
</feature>
<sequence length="120" mass="12782">MISPRSIHPPTAVGQTAERKVASLYGTSFQPYSAISQESRHPCCPIATVRRRHRTSSIGGESLFSVSMTSSSGSRSVNAQPGPNQQLPAAESSLVQNSLIPGPIPDAIIAEQKDFLENHA</sequence>
<reference evidence="3" key="2">
    <citation type="submission" date="2015-01" db="EMBL/GenBank/DDBJ databases">
        <title>Evolutionary Origins and Diversification of the Mycorrhizal Mutualists.</title>
        <authorList>
            <consortium name="DOE Joint Genome Institute"/>
            <consortium name="Mycorrhizal Genomics Consortium"/>
            <person name="Kohler A."/>
            <person name="Kuo A."/>
            <person name="Nagy L.G."/>
            <person name="Floudas D."/>
            <person name="Copeland A."/>
            <person name="Barry K.W."/>
            <person name="Cichocki N."/>
            <person name="Veneault-Fourrey C."/>
            <person name="LaButti K."/>
            <person name="Lindquist E.A."/>
            <person name="Lipzen A."/>
            <person name="Lundell T."/>
            <person name="Morin E."/>
            <person name="Murat C."/>
            <person name="Riley R."/>
            <person name="Ohm R."/>
            <person name="Sun H."/>
            <person name="Tunlid A."/>
            <person name="Henrissat B."/>
            <person name="Grigoriev I.V."/>
            <person name="Hibbett D.S."/>
            <person name="Martin F."/>
        </authorList>
    </citation>
    <scope>NUCLEOTIDE SEQUENCE [LARGE SCALE GENOMIC DNA]</scope>
    <source>
        <strain evidence="3">LaAM-08-1</strain>
    </source>
</reference>
<proteinExistence type="predicted"/>
<accession>A0A0C9WS49</accession>
<reference evidence="2 3" key="1">
    <citation type="submission" date="2014-04" db="EMBL/GenBank/DDBJ databases">
        <authorList>
            <consortium name="DOE Joint Genome Institute"/>
            <person name="Kuo A."/>
            <person name="Kohler A."/>
            <person name="Nagy L.G."/>
            <person name="Floudas D."/>
            <person name="Copeland A."/>
            <person name="Barry K.W."/>
            <person name="Cichocki N."/>
            <person name="Veneault-Fourrey C."/>
            <person name="LaButti K."/>
            <person name="Lindquist E.A."/>
            <person name="Lipzen A."/>
            <person name="Lundell T."/>
            <person name="Morin E."/>
            <person name="Murat C."/>
            <person name="Sun H."/>
            <person name="Tunlid A."/>
            <person name="Henrissat B."/>
            <person name="Grigoriev I.V."/>
            <person name="Hibbett D.S."/>
            <person name="Martin F."/>
            <person name="Nordberg H.P."/>
            <person name="Cantor M.N."/>
            <person name="Hua S.X."/>
        </authorList>
    </citation>
    <scope>NUCLEOTIDE SEQUENCE [LARGE SCALE GENOMIC DNA]</scope>
    <source>
        <strain evidence="2 3">LaAM-08-1</strain>
    </source>
</reference>
<organism evidence="2 3">
    <name type="scientific">Laccaria amethystina LaAM-08-1</name>
    <dbReference type="NCBI Taxonomy" id="1095629"/>
    <lineage>
        <taxon>Eukaryota</taxon>
        <taxon>Fungi</taxon>
        <taxon>Dikarya</taxon>
        <taxon>Basidiomycota</taxon>
        <taxon>Agaricomycotina</taxon>
        <taxon>Agaricomycetes</taxon>
        <taxon>Agaricomycetidae</taxon>
        <taxon>Agaricales</taxon>
        <taxon>Agaricineae</taxon>
        <taxon>Hydnangiaceae</taxon>
        <taxon>Laccaria</taxon>
    </lineage>
</organism>
<dbReference type="Proteomes" id="UP000054477">
    <property type="component" value="Unassembled WGS sequence"/>
</dbReference>
<dbReference type="AlphaFoldDB" id="A0A0C9WS49"/>
<feature type="compositionally biased region" description="Low complexity" evidence="1">
    <location>
        <begin position="62"/>
        <end position="76"/>
    </location>
</feature>
<feature type="compositionally biased region" description="Polar residues" evidence="1">
    <location>
        <begin position="77"/>
        <end position="94"/>
    </location>
</feature>
<gene>
    <name evidence="2" type="ORF">K443DRAFT_564110</name>
</gene>
<evidence type="ECO:0000256" key="1">
    <source>
        <dbReference type="SAM" id="MobiDB-lite"/>
    </source>
</evidence>
<dbReference type="EMBL" id="KN838605">
    <property type="protein sequence ID" value="KIK01540.1"/>
    <property type="molecule type" value="Genomic_DNA"/>
</dbReference>
<protein>
    <submittedName>
        <fullName evidence="2">Uncharacterized protein</fullName>
    </submittedName>
</protein>
<evidence type="ECO:0000313" key="3">
    <source>
        <dbReference type="Proteomes" id="UP000054477"/>
    </source>
</evidence>
<keyword evidence="3" id="KW-1185">Reference proteome</keyword>
<evidence type="ECO:0000313" key="2">
    <source>
        <dbReference type="EMBL" id="KIK01540.1"/>
    </source>
</evidence>
<name>A0A0C9WS49_9AGAR</name>
<dbReference type="HOGENOM" id="CLU_2050048_0_0_1"/>